<evidence type="ECO:0000256" key="1">
    <source>
        <dbReference type="SAM" id="MobiDB-lite"/>
    </source>
</evidence>
<reference evidence="2" key="1">
    <citation type="submission" date="2020-06" db="EMBL/GenBank/DDBJ databases">
        <authorList>
            <person name="Li T."/>
            <person name="Hu X."/>
            <person name="Zhang T."/>
            <person name="Song X."/>
            <person name="Zhang H."/>
            <person name="Dai N."/>
            <person name="Sheng W."/>
            <person name="Hou X."/>
            <person name="Wei L."/>
        </authorList>
    </citation>
    <scope>NUCLEOTIDE SEQUENCE</scope>
    <source>
        <strain evidence="2">G02</strain>
        <tissue evidence="2">Leaf</tissue>
    </source>
</reference>
<gene>
    <name evidence="2" type="ORF">Sradi_3600200</name>
</gene>
<proteinExistence type="predicted"/>
<dbReference type="EMBL" id="JACGWJ010000015">
    <property type="protein sequence ID" value="KAL0367101.1"/>
    <property type="molecule type" value="Genomic_DNA"/>
</dbReference>
<name>A0AAW2QGV4_SESRA</name>
<dbReference type="AlphaFoldDB" id="A0AAW2QGV4"/>
<organism evidence="2">
    <name type="scientific">Sesamum radiatum</name>
    <name type="common">Black benniseed</name>
    <dbReference type="NCBI Taxonomy" id="300843"/>
    <lineage>
        <taxon>Eukaryota</taxon>
        <taxon>Viridiplantae</taxon>
        <taxon>Streptophyta</taxon>
        <taxon>Embryophyta</taxon>
        <taxon>Tracheophyta</taxon>
        <taxon>Spermatophyta</taxon>
        <taxon>Magnoliopsida</taxon>
        <taxon>eudicotyledons</taxon>
        <taxon>Gunneridae</taxon>
        <taxon>Pentapetalae</taxon>
        <taxon>asterids</taxon>
        <taxon>lamiids</taxon>
        <taxon>Lamiales</taxon>
        <taxon>Pedaliaceae</taxon>
        <taxon>Sesamum</taxon>
    </lineage>
</organism>
<accession>A0AAW2QGV4</accession>
<evidence type="ECO:0000313" key="2">
    <source>
        <dbReference type="EMBL" id="KAL0367101.1"/>
    </source>
</evidence>
<protein>
    <submittedName>
        <fullName evidence="2">Uncharacterized protein</fullName>
    </submittedName>
</protein>
<comment type="caution">
    <text evidence="2">The sequence shown here is derived from an EMBL/GenBank/DDBJ whole genome shotgun (WGS) entry which is preliminary data.</text>
</comment>
<sequence length="140" mass="15029">MSFTLLSSIHFLKTPPLSDELLELGRVSRLRPNTIVEGRWVGLWGGGGGGPRLVGVGKDARGPKVSHSQLEALTLTECLELKAQLKFEAVPQAGDLSSWLKGRAQTPAGGPRARVPSTLPKVLNPPLSRQEANPFNPKYG</sequence>
<feature type="region of interest" description="Disordered" evidence="1">
    <location>
        <begin position="101"/>
        <end position="140"/>
    </location>
</feature>
<reference evidence="2" key="2">
    <citation type="journal article" date="2024" name="Plant">
        <title>Genomic evolution and insights into agronomic trait innovations of Sesamum species.</title>
        <authorList>
            <person name="Miao H."/>
            <person name="Wang L."/>
            <person name="Qu L."/>
            <person name="Liu H."/>
            <person name="Sun Y."/>
            <person name="Le M."/>
            <person name="Wang Q."/>
            <person name="Wei S."/>
            <person name="Zheng Y."/>
            <person name="Lin W."/>
            <person name="Duan Y."/>
            <person name="Cao H."/>
            <person name="Xiong S."/>
            <person name="Wang X."/>
            <person name="Wei L."/>
            <person name="Li C."/>
            <person name="Ma Q."/>
            <person name="Ju M."/>
            <person name="Zhao R."/>
            <person name="Li G."/>
            <person name="Mu C."/>
            <person name="Tian Q."/>
            <person name="Mei H."/>
            <person name="Zhang T."/>
            <person name="Gao T."/>
            <person name="Zhang H."/>
        </authorList>
    </citation>
    <scope>NUCLEOTIDE SEQUENCE</scope>
    <source>
        <strain evidence="2">G02</strain>
    </source>
</reference>